<dbReference type="Pfam" id="PF01494">
    <property type="entry name" value="FAD_binding_3"/>
    <property type="match status" value="1"/>
</dbReference>
<dbReference type="EMBL" id="JABXXO010000012">
    <property type="protein sequence ID" value="KAF7762358.1"/>
    <property type="molecule type" value="Genomic_DNA"/>
</dbReference>
<dbReference type="InterPro" id="IPR002938">
    <property type="entry name" value="FAD-bd"/>
</dbReference>
<keyword evidence="3" id="KW-0274">FAD</keyword>
<evidence type="ECO:0000256" key="1">
    <source>
        <dbReference type="ARBA" id="ARBA00001974"/>
    </source>
</evidence>
<protein>
    <recommendedName>
        <fullName evidence="5">FAD-binding domain-containing protein</fullName>
    </recommendedName>
</protein>
<name>A0A8H7C548_AGABI</name>
<evidence type="ECO:0000256" key="3">
    <source>
        <dbReference type="ARBA" id="ARBA00022827"/>
    </source>
</evidence>
<reference evidence="6 7" key="1">
    <citation type="journal article" name="Sci. Rep.">
        <title>Telomere-to-telomere assembled and centromere annotated genomes of the two main subspecies of the button mushroom Agaricus bisporus reveal especially polymorphic chromosome ends.</title>
        <authorList>
            <person name="Sonnenberg A.S.M."/>
            <person name="Sedaghat-Telgerd N."/>
            <person name="Lavrijssen B."/>
            <person name="Ohm R.A."/>
            <person name="Hendrickx P.M."/>
            <person name="Scholtmeijer K."/>
            <person name="Baars J.J.P."/>
            <person name="van Peer A."/>
        </authorList>
    </citation>
    <scope>NUCLEOTIDE SEQUENCE [LARGE SCALE GENOMIC DNA]</scope>
    <source>
        <strain evidence="6 7">H119_p4</strain>
    </source>
</reference>
<dbReference type="PRINTS" id="PR00420">
    <property type="entry name" value="RNGMNOXGNASE"/>
</dbReference>
<dbReference type="GO" id="GO:0071949">
    <property type="term" value="F:FAD binding"/>
    <property type="evidence" value="ECO:0007669"/>
    <property type="project" value="InterPro"/>
</dbReference>
<comment type="caution">
    <text evidence="6">The sequence shown here is derived from an EMBL/GenBank/DDBJ whole genome shotgun (WGS) entry which is preliminary data.</text>
</comment>
<dbReference type="PANTHER" id="PTHR43004">
    <property type="entry name" value="TRK SYSTEM POTASSIUM UPTAKE PROTEIN"/>
    <property type="match status" value="1"/>
</dbReference>
<dbReference type="PANTHER" id="PTHR43004:SF19">
    <property type="entry name" value="BINDING MONOOXYGENASE, PUTATIVE (JCVI)-RELATED"/>
    <property type="match status" value="1"/>
</dbReference>
<proteinExistence type="predicted"/>
<dbReference type="InterPro" id="IPR050641">
    <property type="entry name" value="RIFMO-like"/>
</dbReference>
<sequence>MSVASETDVIIVGAGPAGLFAALSLTRLGIRVRVIEWRLNGGRADGIQPRTIEIWDTLGVGDALRKTGFITYSFAAFGPKDDKEIQFLKTDLNAPLQEARYKYEVLLYPRQIEDTLKDALTEANVHITQPAILTDFNLSGGEGQYPVTAQIAHFNLNKLKDSKIPVHSRREAASNKDLLDRVETIRARYIIGCDGAHSWLRKQSKIQMDGLSPDVLYGILEFTPETDFPTIRNKTMIRDPTGRTIAVIPKPGEGTRVYLVLRDGDLDGIEHDGRTVSEEMFNRFCEFMDIGFSPYKMRVKSDITWSSLYKVSQRVATQFSVDKRLFIAGDAAHMLSPTAAQGANTSMVDVYNLSWKLAHVIRGWTSDKILDTYEIERRKFAIELIEFDKTMEEMFRHGSEAWAEHWNRHLLFISGLGLTYDAAAGLVVDTPKRFDTVMTRATIGLRFPAVEDIV</sequence>
<evidence type="ECO:0000256" key="2">
    <source>
        <dbReference type="ARBA" id="ARBA00022630"/>
    </source>
</evidence>
<evidence type="ECO:0000313" key="6">
    <source>
        <dbReference type="EMBL" id="KAF7762358.1"/>
    </source>
</evidence>
<keyword evidence="2" id="KW-0285">Flavoprotein</keyword>
<dbReference type="Gene3D" id="3.30.9.10">
    <property type="entry name" value="D-Amino Acid Oxidase, subunit A, domain 2"/>
    <property type="match status" value="1"/>
</dbReference>
<dbReference type="GO" id="GO:0016709">
    <property type="term" value="F:oxidoreductase activity, acting on paired donors, with incorporation or reduction of molecular oxygen, NAD(P)H as one donor, and incorporation of one atom of oxygen"/>
    <property type="evidence" value="ECO:0007669"/>
    <property type="project" value="UniProtKB-ARBA"/>
</dbReference>
<dbReference type="AlphaFoldDB" id="A0A8H7C548"/>
<dbReference type="SUPFAM" id="SSF51905">
    <property type="entry name" value="FAD/NAD(P)-binding domain"/>
    <property type="match status" value="1"/>
</dbReference>
<keyword evidence="4" id="KW-0560">Oxidoreductase</keyword>
<accession>A0A8H7C548</accession>
<dbReference type="SUPFAM" id="SSF54373">
    <property type="entry name" value="FAD-linked reductases, C-terminal domain"/>
    <property type="match status" value="1"/>
</dbReference>
<dbReference type="Gene3D" id="3.50.50.60">
    <property type="entry name" value="FAD/NAD(P)-binding domain"/>
    <property type="match status" value="1"/>
</dbReference>
<evidence type="ECO:0000256" key="4">
    <source>
        <dbReference type="ARBA" id="ARBA00023002"/>
    </source>
</evidence>
<gene>
    <name evidence="6" type="ORF">Agabi119p4_8951</name>
</gene>
<evidence type="ECO:0000259" key="5">
    <source>
        <dbReference type="Pfam" id="PF01494"/>
    </source>
</evidence>
<feature type="domain" description="FAD-binding" evidence="5">
    <location>
        <begin position="6"/>
        <end position="387"/>
    </location>
</feature>
<evidence type="ECO:0000313" key="7">
    <source>
        <dbReference type="Proteomes" id="UP000629468"/>
    </source>
</evidence>
<comment type="cofactor">
    <cofactor evidence="1">
        <name>FAD</name>
        <dbReference type="ChEBI" id="CHEBI:57692"/>
    </cofactor>
</comment>
<dbReference type="InterPro" id="IPR036188">
    <property type="entry name" value="FAD/NAD-bd_sf"/>
</dbReference>
<dbReference type="Proteomes" id="UP000629468">
    <property type="component" value="Unassembled WGS sequence"/>
</dbReference>
<organism evidence="6 7">
    <name type="scientific">Agaricus bisporus var. burnettii</name>
    <dbReference type="NCBI Taxonomy" id="192524"/>
    <lineage>
        <taxon>Eukaryota</taxon>
        <taxon>Fungi</taxon>
        <taxon>Dikarya</taxon>
        <taxon>Basidiomycota</taxon>
        <taxon>Agaricomycotina</taxon>
        <taxon>Agaricomycetes</taxon>
        <taxon>Agaricomycetidae</taxon>
        <taxon>Agaricales</taxon>
        <taxon>Agaricineae</taxon>
        <taxon>Agaricaceae</taxon>
        <taxon>Agaricus</taxon>
    </lineage>
</organism>